<dbReference type="Pfam" id="PF00225">
    <property type="entry name" value="Kinesin"/>
    <property type="match status" value="1"/>
</dbReference>
<feature type="binding site" evidence="8">
    <location>
        <begin position="169"/>
        <end position="176"/>
    </location>
    <ligand>
        <name>ATP</name>
        <dbReference type="ChEBI" id="CHEBI:30616"/>
    </ligand>
</feature>
<dbReference type="InterPro" id="IPR027640">
    <property type="entry name" value="Kinesin-like_fam"/>
</dbReference>
<protein>
    <recommendedName>
        <fullName evidence="10">Kinesin motor domain-containing protein</fullName>
    </recommendedName>
</protein>
<accession>A0A9P0GIE6</accession>
<feature type="region of interest" description="Disordered" evidence="9">
    <location>
        <begin position="415"/>
        <end position="536"/>
    </location>
</feature>
<dbReference type="InterPro" id="IPR001752">
    <property type="entry name" value="Kinesin_motor_dom"/>
</dbReference>
<sequence length="1113" mass="124950">MKKDYSFFMFPFFYFRTVQKHASSPHNLRRYSFSESEGTGFSGILQRCPPPLPPTFLRKLDYKDNGVGKVKVILRISNPVCLGATADMDRYNSFLTLDKRKKQVTLIDPSVCNGLTPEDRRVGVAAPKMFAFDAIFSQDDSQTEICSGVLTDVIHSVINGTDGCLFSYGQVGLGKSYTMLGTAESSNTIGIIPCAISWLYKGISEQKQKTGARFSVRVSAVEIGGPTNQLKDLLIGYSSESEQSPGVYLQDDHLFTNQSPPHCELRVPSAEKAAYYLDAAMESRSFYKEEMRDSHFLFTLHIYQYSVAGKGGVAGGRSRLHLIDLGNTDRSKASGGIPLSGVGNIILSILNGQKHLPYKENKLTQLLKECLGPVTCHTTMIAHVSPYVQNYLDTLTTVQLASRIHRMRRRRMKFVSTSISNNSSGGSSGEDVSRTGTSSEPDPSSSDLSADTVIYVGRAEEATDGEHPPVYIPSLNSGDNRCSMSKALKGSIAEHKLTQTSKPSKSGEKIARSTKSTHNHRLSSHSSSSRSPSRKDSYKFKIDTAKYFLNDRSDEQWIDGPRISKSKIAEAFQIMKEKYHVRKCETWIDGPMKEDVSTAYGYMDSHKKYMIKKWVENQSVQLQKAKQVVPKVAQVVIQKDSSKEPSYSKHSDGLQVAEILNKKQKVLEKPTKAKGTFTDEDNEDEEEPVLPPALPLIQPLSSREVSIESLDQILRERMLSSTDYDFHEKHLIGENCDDNDELEIIEVEEPLEPVPMIDKCLQVTEEEINLCMGKTENPLPEVDQQSTFSEENLSALSSFTDSVSVFNDLERILPRYLDLNGYYNDYEDIDNHTEQNNIGDDTFIKKINDSILHNAYCTRLGKTEFTDLESLKGTHLMKSMTLTDILINQQKQRTDEGSIYSEPIYLQERFCENCKANMYRSNRALNEYTPFFSITPNMGENPQFEIGGRFQRYSHNEKELSELRQPDGASNPNLQEGYERIPGSGACSVDMVSEFVNTQSLIHRNIHSIEKNNRRVMNFETGIAAIKLKHKYNNLHKSEDYDSGNDSVHRTSKLSPSAISRKVESGYDSTIGNSEISITDSGPSEISISHPRSKSTANQKKIQCKVSKMYHNF</sequence>
<dbReference type="PROSITE" id="PS50067">
    <property type="entry name" value="KINESIN_MOTOR_2"/>
    <property type="match status" value="1"/>
</dbReference>
<comment type="similarity">
    <text evidence="8">Belongs to the TRAFAC class myosin-kinesin ATPase superfamily. Kinesin family.</text>
</comment>
<evidence type="ECO:0000259" key="10">
    <source>
        <dbReference type="PROSITE" id="PS50067"/>
    </source>
</evidence>
<feature type="compositionally biased region" description="Low complexity" evidence="9">
    <location>
        <begin position="416"/>
        <end position="425"/>
    </location>
</feature>
<dbReference type="PANTHER" id="PTHR21608:SF7">
    <property type="entry name" value="KINESIN-LIKE PROTEIN CG14535"/>
    <property type="match status" value="1"/>
</dbReference>
<evidence type="ECO:0000256" key="4">
    <source>
        <dbReference type="ARBA" id="ARBA00022741"/>
    </source>
</evidence>
<keyword evidence="4 8" id="KW-0547">Nucleotide-binding</keyword>
<evidence type="ECO:0000256" key="3">
    <source>
        <dbReference type="ARBA" id="ARBA00022701"/>
    </source>
</evidence>
<dbReference type="GO" id="GO:0005524">
    <property type="term" value="F:ATP binding"/>
    <property type="evidence" value="ECO:0007669"/>
    <property type="project" value="UniProtKB-UniRule"/>
</dbReference>
<feature type="compositionally biased region" description="Polar residues" evidence="9">
    <location>
        <begin position="1067"/>
        <end position="1087"/>
    </location>
</feature>
<evidence type="ECO:0000256" key="7">
    <source>
        <dbReference type="ARBA" id="ARBA00023212"/>
    </source>
</evidence>
<dbReference type="Proteomes" id="UP001153636">
    <property type="component" value="Chromosome 5"/>
</dbReference>
<keyword evidence="7" id="KW-0206">Cytoskeleton</keyword>
<dbReference type="FunFam" id="3.40.850.10:FF:000147">
    <property type="entry name" value="kinesin-like protein CG14535"/>
    <property type="match status" value="1"/>
</dbReference>
<evidence type="ECO:0000313" key="11">
    <source>
        <dbReference type="EMBL" id="CAH1110885.1"/>
    </source>
</evidence>
<keyword evidence="3" id="KW-0493">Microtubule</keyword>
<feature type="compositionally biased region" description="Acidic residues" evidence="9">
    <location>
        <begin position="678"/>
        <end position="688"/>
    </location>
</feature>
<dbReference type="PANTHER" id="PTHR21608">
    <property type="entry name" value="KINESIN-LIKE PROTEIN CG14535"/>
    <property type="match status" value="1"/>
</dbReference>
<evidence type="ECO:0000313" key="12">
    <source>
        <dbReference type="Proteomes" id="UP001153636"/>
    </source>
</evidence>
<evidence type="ECO:0000256" key="1">
    <source>
        <dbReference type="ARBA" id="ARBA00004245"/>
    </source>
</evidence>
<organism evidence="11 12">
    <name type="scientific">Psylliodes chrysocephalus</name>
    <dbReference type="NCBI Taxonomy" id="3402493"/>
    <lineage>
        <taxon>Eukaryota</taxon>
        <taxon>Metazoa</taxon>
        <taxon>Ecdysozoa</taxon>
        <taxon>Arthropoda</taxon>
        <taxon>Hexapoda</taxon>
        <taxon>Insecta</taxon>
        <taxon>Pterygota</taxon>
        <taxon>Neoptera</taxon>
        <taxon>Endopterygota</taxon>
        <taxon>Coleoptera</taxon>
        <taxon>Polyphaga</taxon>
        <taxon>Cucujiformia</taxon>
        <taxon>Chrysomeloidea</taxon>
        <taxon>Chrysomelidae</taxon>
        <taxon>Galerucinae</taxon>
        <taxon>Alticini</taxon>
        <taxon>Psylliodes</taxon>
    </lineage>
</organism>
<name>A0A9P0GIE6_9CUCU</name>
<feature type="compositionally biased region" description="Basic and acidic residues" evidence="9">
    <location>
        <begin position="458"/>
        <end position="467"/>
    </location>
</feature>
<proteinExistence type="inferred from homology"/>
<feature type="compositionally biased region" description="Polar residues" evidence="9">
    <location>
        <begin position="474"/>
        <end position="483"/>
    </location>
</feature>
<feature type="region of interest" description="Disordered" evidence="9">
    <location>
        <begin position="1038"/>
        <end position="1101"/>
    </location>
</feature>
<dbReference type="PRINTS" id="PR00380">
    <property type="entry name" value="KINESINHEAVY"/>
</dbReference>
<feature type="domain" description="Kinesin motor" evidence="10">
    <location>
        <begin position="69"/>
        <end position="407"/>
    </location>
</feature>
<feature type="region of interest" description="Disordered" evidence="9">
    <location>
        <begin position="670"/>
        <end position="689"/>
    </location>
</feature>
<evidence type="ECO:0000256" key="8">
    <source>
        <dbReference type="PROSITE-ProRule" id="PRU00283"/>
    </source>
</evidence>
<gene>
    <name evidence="11" type="ORF">PSYICH_LOCUS10920</name>
</gene>
<dbReference type="GO" id="GO:0003777">
    <property type="term" value="F:microtubule motor activity"/>
    <property type="evidence" value="ECO:0007669"/>
    <property type="project" value="InterPro"/>
</dbReference>
<dbReference type="SMART" id="SM00129">
    <property type="entry name" value="KISc"/>
    <property type="match status" value="1"/>
</dbReference>
<feature type="compositionally biased region" description="Low complexity" evidence="9">
    <location>
        <begin position="438"/>
        <end position="449"/>
    </location>
</feature>
<dbReference type="GO" id="GO:0005874">
    <property type="term" value="C:microtubule"/>
    <property type="evidence" value="ECO:0007669"/>
    <property type="project" value="UniProtKB-KW"/>
</dbReference>
<evidence type="ECO:0000256" key="5">
    <source>
        <dbReference type="ARBA" id="ARBA00022840"/>
    </source>
</evidence>
<dbReference type="GO" id="GO:0007018">
    <property type="term" value="P:microtubule-based movement"/>
    <property type="evidence" value="ECO:0007669"/>
    <property type="project" value="InterPro"/>
</dbReference>
<dbReference type="AlphaFoldDB" id="A0A9P0GIE6"/>
<keyword evidence="2" id="KW-0963">Cytoplasm</keyword>
<evidence type="ECO:0000256" key="2">
    <source>
        <dbReference type="ARBA" id="ARBA00022490"/>
    </source>
</evidence>
<dbReference type="InterPro" id="IPR027417">
    <property type="entry name" value="P-loop_NTPase"/>
</dbReference>
<evidence type="ECO:0000256" key="6">
    <source>
        <dbReference type="ARBA" id="ARBA00023175"/>
    </source>
</evidence>
<keyword evidence="5 8" id="KW-0067">ATP-binding</keyword>
<dbReference type="Gene3D" id="3.40.850.10">
    <property type="entry name" value="Kinesin motor domain"/>
    <property type="match status" value="1"/>
</dbReference>
<dbReference type="GO" id="GO:0008017">
    <property type="term" value="F:microtubule binding"/>
    <property type="evidence" value="ECO:0007669"/>
    <property type="project" value="InterPro"/>
</dbReference>
<reference evidence="11" key="1">
    <citation type="submission" date="2022-01" db="EMBL/GenBank/DDBJ databases">
        <authorList>
            <person name="King R."/>
        </authorList>
    </citation>
    <scope>NUCLEOTIDE SEQUENCE</scope>
</reference>
<dbReference type="OrthoDB" id="8862460at2759"/>
<dbReference type="EMBL" id="OV651817">
    <property type="protein sequence ID" value="CAH1110885.1"/>
    <property type="molecule type" value="Genomic_DNA"/>
</dbReference>
<keyword evidence="12" id="KW-1185">Reference proteome</keyword>
<evidence type="ECO:0000256" key="9">
    <source>
        <dbReference type="SAM" id="MobiDB-lite"/>
    </source>
</evidence>
<dbReference type="InterPro" id="IPR036961">
    <property type="entry name" value="Kinesin_motor_dom_sf"/>
</dbReference>
<keyword evidence="6 8" id="KW-0505">Motor protein</keyword>
<comment type="subcellular location">
    <subcellularLocation>
        <location evidence="1">Cytoplasm</location>
        <location evidence="1">Cytoskeleton</location>
    </subcellularLocation>
</comment>
<dbReference type="SUPFAM" id="SSF52540">
    <property type="entry name" value="P-loop containing nucleoside triphosphate hydrolases"/>
    <property type="match status" value="1"/>
</dbReference>